<evidence type="ECO:0000313" key="3">
    <source>
        <dbReference type="Proteomes" id="UP000284451"/>
    </source>
</evidence>
<dbReference type="InterPro" id="IPR024402">
    <property type="entry name" value="DUF2726"/>
</dbReference>
<feature type="domain" description="DUF2726" evidence="1">
    <location>
        <begin position="54"/>
        <end position="165"/>
    </location>
</feature>
<gene>
    <name evidence="2" type="ORF">D2T29_12775</name>
</gene>
<comment type="caution">
    <text evidence="2">The sequence shown here is derived from an EMBL/GenBank/DDBJ whole genome shotgun (WGS) entry which is preliminary data.</text>
</comment>
<reference evidence="2 3" key="1">
    <citation type="submission" date="2019-01" db="EMBL/GenBank/DDBJ databases">
        <title>Sinorhodobacter populi sp. nov. isolated from the symptomatic bark tissue of Populus euramericana canker.</title>
        <authorList>
            <person name="Xu G."/>
        </authorList>
    </citation>
    <scope>NUCLEOTIDE SEQUENCE [LARGE SCALE GENOMIC DNA]</scope>
    <source>
        <strain evidence="2 3">07D10-4-3</strain>
    </source>
</reference>
<protein>
    <submittedName>
        <fullName evidence="2">DUF2726 domain-containing protein</fullName>
    </submittedName>
</protein>
<reference evidence="2 3" key="2">
    <citation type="submission" date="2019-01" db="EMBL/GenBank/DDBJ databases">
        <authorList>
            <person name="Li Y."/>
        </authorList>
    </citation>
    <scope>NUCLEOTIDE SEQUENCE [LARGE SCALE GENOMIC DNA]</scope>
    <source>
        <strain evidence="2 3">07D10-4-3</strain>
    </source>
</reference>
<dbReference type="Pfam" id="PF10881">
    <property type="entry name" value="DUF2726"/>
    <property type="match status" value="1"/>
</dbReference>
<dbReference type="Proteomes" id="UP000284451">
    <property type="component" value="Unassembled WGS sequence"/>
</dbReference>
<sequence>MEESIFLISFLLLFGCVFIVFQKDLSELAGKSKTGEAPVAGVGENETLPEYRAQPIINGSELKLYYKLERWRRKHAPNHSLSVQVKYGSFITASSPKIRGLVQNSVADFVLWGPDRYVRVIIEFDGAGHYGDSLTDAAAAKERDRKKNAAALSANIPLIRVGQDTPEGEIEQALIKVLKIAPSPVIVQAEVDRVDHVKV</sequence>
<proteinExistence type="predicted"/>
<dbReference type="EMBL" id="SAUY01000015">
    <property type="protein sequence ID" value="RWR30539.1"/>
    <property type="molecule type" value="Genomic_DNA"/>
</dbReference>
<evidence type="ECO:0000313" key="2">
    <source>
        <dbReference type="EMBL" id="RWR30539.1"/>
    </source>
</evidence>
<accession>A0A443KCH8</accession>
<evidence type="ECO:0000259" key="1">
    <source>
        <dbReference type="Pfam" id="PF10881"/>
    </source>
</evidence>
<name>A0A443KCH8_9RHOB</name>
<dbReference type="RefSeq" id="WP_128232745.1">
    <property type="nucleotide sequence ID" value="NZ_SAUY01000015.1"/>
</dbReference>
<dbReference type="AlphaFoldDB" id="A0A443KCH8"/>
<organism evidence="2 3">
    <name type="scientific">Paenirhodobacter populi</name>
    <dbReference type="NCBI Taxonomy" id="2306993"/>
    <lineage>
        <taxon>Bacteria</taxon>
        <taxon>Pseudomonadati</taxon>
        <taxon>Pseudomonadota</taxon>
        <taxon>Alphaproteobacteria</taxon>
        <taxon>Rhodobacterales</taxon>
        <taxon>Rhodobacter group</taxon>
        <taxon>Paenirhodobacter</taxon>
    </lineage>
</organism>